<dbReference type="EMBL" id="JBHSHC010000033">
    <property type="protein sequence ID" value="MFC4766924.1"/>
    <property type="molecule type" value="Genomic_DNA"/>
</dbReference>
<keyword evidence="4" id="KW-0808">Transferase</keyword>
<evidence type="ECO:0000256" key="6">
    <source>
        <dbReference type="ARBA" id="ARBA00022989"/>
    </source>
</evidence>
<feature type="transmembrane region" description="Helical" evidence="8">
    <location>
        <begin position="213"/>
        <end position="234"/>
    </location>
</feature>
<evidence type="ECO:0000256" key="2">
    <source>
        <dbReference type="ARBA" id="ARBA00022475"/>
    </source>
</evidence>
<organism evidence="9 10">
    <name type="scientific">Effusibacillus consociatus</name>
    <dbReference type="NCBI Taxonomy" id="1117041"/>
    <lineage>
        <taxon>Bacteria</taxon>
        <taxon>Bacillati</taxon>
        <taxon>Bacillota</taxon>
        <taxon>Bacilli</taxon>
        <taxon>Bacillales</taxon>
        <taxon>Alicyclobacillaceae</taxon>
        <taxon>Effusibacillus</taxon>
    </lineage>
</organism>
<keyword evidence="10" id="KW-1185">Reference proteome</keyword>
<keyword evidence="5 8" id="KW-0812">Transmembrane</keyword>
<evidence type="ECO:0000256" key="1">
    <source>
        <dbReference type="ARBA" id="ARBA00004651"/>
    </source>
</evidence>
<evidence type="ECO:0000256" key="4">
    <source>
        <dbReference type="ARBA" id="ARBA00022679"/>
    </source>
</evidence>
<feature type="transmembrane region" description="Helical" evidence="8">
    <location>
        <begin position="387"/>
        <end position="407"/>
    </location>
</feature>
<proteinExistence type="predicted"/>
<dbReference type="Proteomes" id="UP001596002">
    <property type="component" value="Unassembled WGS sequence"/>
</dbReference>
<evidence type="ECO:0000313" key="9">
    <source>
        <dbReference type="EMBL" id="MFC4766924.1"/>
    </source>
</evidence>
<gene>
    <name evidence="9" type="ORF">ACFO8Q_06020</name>
</gene>
<evidence type="ECO:0000256" key="8">
    <source>
        <dbReference type="SAM" id="Phobius"/>
    </source>
</evidence>
<feature type="transmembrane region" description="Helical" evidence="8">
    <location>
        <begin position="132"/>
        <end position="150"/>
    </location>
</feature>
<feature type="transmembrane region" description="Helical" evidence="8">
    <location>
        <begin position="294"/>
        <end position="312"/>
    </location>
</feature>
<sequence length="540" mass="60375">MRMRGGRRAIAHLALLTLFAVTVRLLFVAPYPTGWDDVDFALALEQYDLARMQPHFPGYPVYILAAHLFHSWMDDPFLTLTVLSAVAGGFTVIPLWLLFHEMGSAAAARLTVWMYTVAPLPLITSIQPMSDSLGAFLAAWLAFFSWSAAAEGRLQDGVSRNGGMSWALAASGITLGLLLGVRVSYLALSLLWLWASVQVLRNREVAQKLRVRIAVISCGAGAFTCCIWVTALILSTGGIDSFLALAVSFTGGHFSDWGGTYQAGASLADRAKLFLFRQIGGAGLGTIWWGNGESGRWISFVMAGIGISGLAVRRDRLPFKHRVFLFVWIIPYLLWAFFAQNVEKPRHILPLLPPLLYLLVVGLEGIAYRVGEAIQRIWNERNGSGRILTVFGMIWIAALISVSYPILKEADSKESPMVQLARYVKANVQEKDSLIFTWEEQRVLEYMSPDHTSIRLRKWEDFRTEILQYEVPPRRILGTSAMVAGLDREVSGFFQPVAVFQGNPWLYPTYHRIVLYEGTPLLLEELRRGEGETAWKSKHY</sequence>
<accession>A0ABV9PXY8</accession>
<keyword evidence="3" id="KW-0328">Glycosyltransferase</keyword>
<reference evidence="10" key="1">
    <citation type="journal article" date="2019" name="Int. J. Syst. Evol. Microbiol.">
        <title>The Global Catalogue of Microorganisms (GCM) 10K type strain sequencing project: providing services to taxonomists for standard genome sequencing and annotation.</title>
        <authorList>
            <consortium name="The Broad Institute Genomics Platform"/>
            <consortium name="The Broad Institute Genome Sequencing Center for Infectious Disease"/>
            <person name="Wu L."/>
            <person name="Ma J."/>
        </authorList>
    </citation>
    <scope>NUCLEOTIDE SEQUENCE [LARGE SCALE GENOMIC DNA]</scope>
    <source>
        <strain evidence="10">WYCCWR 12678</strain>
    </source>
</reference>
<feature type="transmembrane region" description="Helical" evidence="8">
    <location>
        <begin position="77"/>
        <end position="99"/>
    </location>
</feature>
<keyword evidence="6 8" id="KW-1133">Transmembrane helix</keyword>
<evidence type="ECO:0000256" key="7">
    <source>
        <dbReference type="ARBA" id="ARBA00023136"/>
    </source>
</evidence>
<dbReference type="PANTHER" id="PTHR33908:SF11">
    <property type="entry name" value="MEMBRANE PROTEIN"/>
    <property type="match status" value="1"/>
</dbReference>
<feature type="transmembrane region" description="Helical" evidence="8">
    <location>
        <begin position="348"/>
        <end position="367"/>
    </location>
</feature>
<keyword evidence="7 8" id="KW-0472">Membrane</keyword>
<protein>
    <recommendedName>
        <fullName evidence="11">Glycosyltransferase RgtA/B/C/D-like domain-containing protein</fullName>
    </recommendedName>
</protein>
<feature type="transmembrane region" description="Helical" evidence="8">
    <location>
        <begin position="324"/>
        <end position="342"/>
    </location>
</feature>
<dbReference type="InterPro" id="IPR050297">
    <property type="entry name" value="LipidA_mod_glycosyltrf_83"/>
</dbReference>
<dbReference type="RefSeq" id="WP_380024812.1">
    <property type="nucleotide sequence ID" value="NZ_JBHSHC010000033.1"/>
</dbReference>
<evidence type="ECO:0000256" key="3">
    <source>
        <dbReference type="ARBA" id="ARBA00022676"/>
    </source>
</evidence>
<evidence type="ECO:0000313" key="10">
    <source>
        <dbReference type="Proteomes" id="UP001596002"/>
    </source>
</evidence>
<dbReference type="PANTHER" id="PTHR33908">
    <property type="entry name" value="MANNOSYLTRANSFERASE YKCB-RELATED"/>
    <property type="match status" value="1"/>
</dbReference>
<comment type="caution">
    <text evidence="9">The sequence shown here is derived from an EMBL/GenBank/DDBJ whole genome shotgun (WGS) entry which is preliminary data.</text>
</comment>
<evidence type="ECO:0000256" key="5">
    <source>
        <dbReference type="ARBA" id="ARBA00022692"/>
    </source>
</evidence>
<evidence type="ECO:0008006" key="11">
    <source>
        <dbReference type="Google" id="ProtNLM"/>
    </source>
</evidence>
<keyword evidence="2" id="KW-1003">Cell membrane</keyword>
<name>A0ABV9PXY8_9BACL</name>
<comment type="subcellular location">
    <subcellularLocation>
        <location evidence="1">Cell membrane</location>
        <topology evidence="1">Multi-pass membrane protein</topology>
    </subcellularLocation>
</comment>